<evidence type="ECO:0000313" key="9">
    <source>
        <dbReference type="Proteomes" id="UP000076727"/>
    </source>
</evidence>
<evidence type="ECO:0000256" key="3">
    <source>
        <dbReference type="ARBA" id="ARBA00022692"/>
    </source>
</evidence>
<organism evidence="8 9">
    <name type="scientific">Daedalea quercina L-15889</name>
    <dbReference type="NCBI Taxonomy" id="1314783"/>
    <lineage>
        <taxon>Eukaryota</taxon>
        <taxon>Fungi</taxon>
        <taxon>Dikarya</taxon>
        <taxon>Basidiomycota</taxon>
        <taxon>Agaricomycotina</taxon>
        <taxon>Agaricomycetes</taxon>
        <taxon>Polyporales</taxon>
        <taxon>Fomitopsis</taxon>
    </lineage>
</organism>
<dbReference type="GO" id="GO:0030134">
    <property type="term" value="C:COPII-coated ER to Golgi transport vesicle"/>
    <property type="evidence" value="ECO:0007669"/>
    <property type="project" value="TreeGrafter"/>
</dbReference>
<dbReference type="GO" id="GO:0005789">
    <property type="term" value="C:endoplasmic reticulum membrane"/>
    <property type="evidence" value="ECO:0007669"/>
    <property type="project" value="TreeGrafter"/>
</dbReference>
<dbReference type="OrthoDB" id="28257at2759"/>
<dbReference type="STRING" id="1314783.A0A165SVW9"/>
<dbReference type="AlphaFoldDB" id="A0A165SVW9"/>
<comment type="subcellular location">
    <subcellularLocation>
        <location evidence="1">Membrane</location>
        <topology evidence="1">Multi-pass membrane protein</topology>
    </subcellularLocation>
</comment>
<keyword evidence="3 7" id="KW-0812">Transmembrane</keyword>
<reference evidence="8 9" key="1">
    <citation type="journal article" date="2016" name="Mol. Biol. Evol.">
        <title>Comparative Genomics of Early-Diverging Mushroom-Forming Fungi Provides Insights into the Origins of Lignocellulose Decay Capabilities.</title>
        <authorList>
            <person name="Nagy L.G."/>
            <person name="Riley R."/>
            <person name="Tritt A."/>
            <person name="Adam C."/>
            <person name="Daum C."/>
            <person name="Floudas D."/>
            <person name="Sun H."/>
            <person name="Yadav J.S."/>
            <person name="Pangilinan J."/>
            <person name="Larsson K.H."/>
            <person name="Matsuura K."/>
            <person name="Barry K."/>
            <person name="Labutti K."/>
            <person name="Kuo R."/>
            <person name="Ohm R.A."/>
            <person name="Bhattacharya S.S."/>
            <person name="Shirouzu T."/>
            <person name="Yoshinaga Y."/>
            <person name="Martin F.M."/>
            <person name="Grigoriev I.V."/>
            <person name="Hibbett D.S."/>
        </authorList>
    </citation>
    <scope>NUCLEOTIDE SEQUENCE [LARGE SCALE GENOMIC DNA]</scope>
    <source>
        <strain evidence="8 9">L-15889</strain>
    </source>
</reference>
<feature type="transmembrane region" description="Helical" evidence="7">
    <location>
        <begin position="92"/>
        <end position="117"/>
    </location>
</feature>
<accession>A0A165SVW9</accession>
<dbReference type="GO" id="GO:0000139">
    <property type="term" value="C:Golgi membrane"/>
    <property type="evidence" value="ECO:0007669"/>
    <property type="project" value="TreeGrafter"/>
</dbReference>
<evidence type="ECO:0000256" key="6">
    <source>
        <dbReference type="SAM" id="MobiDB-lite"/>
    </source>
</evidence>
<dbReference type="GO" id="GO:0006888">
    <property type="term" value="P:endoplasmic reticulum to Golgi vesicle-mediated transport"/>
    <property type="evidence" value="ECO:0007669"/>
    <property type="project" value="InterPro"/>
</dbReference>
<dbReference type="PANTHER" id="PTHR13144">
    <property type="entry name" value="TEX261 PROTEIN"/>
    <property type="match status" value="1"/>
</dbReference>
<evidence type="ECO:0000256" key="1">
    <source>
        <dbReference type="ARBA" id="ARBA00004141"/>
    </source>
</evidence>
<feature type="region of interest" description="Disordered" evidence="6">
    <location>
        <begin position="216"/>
        <end position="310"/>
    </location>
</feature>
<dbReference type="GO" id="GO:0097020">
    <property type="term" value="F:COPII receptor activity"/>
    <property type="evidence" value="ECO:0007669"/>
    <property type="project" value="InterPro"/>
</dbReference>
<keyword evidence="9" id="KW-1185">Reference proteome</keyword>
<keyword evidence="4 7" id="KW-1133">Transmembrane helix</keyword>
<evidence type="ECO:0000256" key="4">
    <source>
        <dbReference type="ARBA" id="ARBA00022989"/>
    </source>
</evidence>
<evidence type="ECO:0000256" key="7">
    <source>
        <dbReference type="SAM" id="Phobius"/>
    </source>
</evidence>
<keyword evidence="5 7" id="KW-0472">Membrane</keyword>
<evidence type="ECO:0000313" key="8">
    <source>
        <dbReference type="EMBL" id="KZT72568.1"/>
    </source>
</evidence>
<dbReference type="Pfam" id="PF04148">
    <property type="entry name" value="Erv26"/>
    <property type="match status" value="1"/>
</dbReference>
<evidence type="ECO:0000256" key="2">
    <source>
        <dbReference type="ARBA" id="ARBA00008096"/>
    </source>
</evidence>
<proteinExistence type="inferred from homology"/>
<feature type="transmembrane region" description="Helical" evidence="7">
    <location>
        <begin position="145"/>
        <end position="167"/>
    </location>
</feature>
<dbReference type="Proteomes" id="UP000076727">
    <property type="component" value="Unassembled WGS sequence"/>
</dbReference>
<comment type="similarity">
    <text evidence="2">Belongs to the SVP26 family.</text>
</comment>
<sequence>MRSDFPQLCRWCGCIHLCDLVARLLASGLLWLSELIEEHSRLAKVVGERGIYLVIALHCLLYATDSLPLKHTAFSIACQIIYLQNFTPSWPMISLSSLSFMLSCVAVIVNHFVWFFYFSRITSEARHAARRPYGNPRFIPRVPNFGDIATFFGFCVWFIPVFLFLSLSANDNALPTNSGHSSVPSTPTVSNKALTPISTRPRGSLFRSLYDTMPRVRPRPIRRDTSEGLIAPRSPNLTPRPVSPSPASQLQRMPSMSSLPPPLHSPRRVASESDAPDTYVSTDEIERPTIRIAPLRLGTPPRRSANSGRP</sequence>
<evidence type="ECO:0000256" key="5">
    <source>
        <dbReference type="ARBA" id="ARBA00023136"/>
    </source>
</evidence>
<dbReference type="PANTHER" id="PTHR13144:SF0">
    <property type="entry name" value="PROTEIN TEX261"/>
    <property type="match status" value="1"/>
</dbReference>
<dbReference type="EMBL" id="KV429040">
    <property type="protein sequence ID" value="KZT72568.1"/>
    <property type="molecule type" value="Genomic_DNA"/>
</dbReference>
<name>A0A165SVW9_9APHY</name>
<protein>
    <submittedName>
        <fullName evidence="8">DUF396-domain-containing protein</fullName>
    </submittedName>
</protein>
<gene>
    <name evidence="8" type="ORF">DAEQUDRAFT_743614</name>
</gene>
<dbReference type="InterPro" id="IPR007277">
    <property type="entry name" value="Svp26/Tex261"/>
</dbReference>